<comment type="caution">
    <text evidence="10">The sequence shown here is derived from an EMBL/GenBank/DDBJ whole genome shotgun (WGS) entry which is preliminary data.</text>
</comment>
<feature type="repeat" description="ANK" evidence="7">
    <location>
        <begin position="276"/>
        <end position="308"/>
    </location>
</feature>
<name>A0AAW1L382_SAPOF</name>
<dbReference type="SUPFAM" id="SSF48403">
    <property type="entry name" value="Ankyrin repeat"/>
    <property type="match status" value="2"/>
</dbReference>
<evidence type="ECO:0000256" key="1">
    <source>
        <dbReference type="ARBA" id="ARBA00004141"/>
    </source>
</evidence>
<evidence type="ECO:0000256" key="5">
    <source>
        <dbReference type="ARBA" id="ARBA00023043"/>
    </source>
</evidence>
<reference evidence="10" key="1">
    <citation type="submission" date="2024-03" db="EMBL/GenBank/DDBJ databases">
        <title>WGS assembly of Saponaria officinalis var. Norfolk2.</title>
        <authorList>
            <person name="Jenkins J."/>
            <person name="Shu S."/>
            <person name="Grimwood J."/>
            <person name="Barry K."/>
            <person name="Goodstein D."/>
            <person name="Schmutz J."/>
            <person name="Leebens-Mack J."/>
            <person name="Osbourn A."/>
        </authorList>
    </citation>
    <scope>NUCLEOTIDE SEQUENCE [LARGE SCALE GENOMIC DNA]</scope>
    <source>
        <strain evidence="10">JIC</strain>
    </source>
</reference>
<dbReference type="InterPro" id="IPR036770">
    <property type="entry name" value="Ankyrin_rpt-contain_sf"/>
</dbReference>
<keyword evidence="3" id="KW-0677">Repeat</keyword>
<feature type="repeat" description="ANK" evidence="7">
    <location>
        <begin position="590"/>
        <end position="613"/>
    </location>
</feature>
<keyword evidence="5 7" id="KW-0040">ANK repeat</keyword>
<accession>A0AAW1L382</accession>
<sequence>MENEVYNAAINGDIDFFRNSFNNNNNNNNGCNFLTKTSQKNNIIHIAAQHDQSNFIQEVLSSLPNKQTCESLICDKNCYGNTPLHIAAEFGNKAVVSCLTDSWTGHGQMFPLRAVNLEGNTAAHVALLYGNVEVAVNLVEKDAGLARLANNSKERLLHFAIRYYVPDVWETRENHESDMWPIINALLSIDSSIACWADANGSTPLHIAISLAPAYRLPVIKKMLASCPQAAEVLEPCSGQSVLHLLANHKVPSYEEGVELMKIPQVYALRNCKNYDGDTPLHLAARNHDTIMVQVLLGHCPKLGIRNRGGVSAASLLQQHDEVSITGERRRRLTKQEYEAAKGANMEYLNQKLDSLGLLAFLVSKPPNGGNILHDYNEDTPIHVLVQNRHSHSLRLLELSFKCFQNAREEAGDARAELYFPPWRMRNVKGDTPLHVAVRAKKNDAAILLVRFDEEVAAYVNNSKETPLHLMPQETPLIGVIRIVVNLEEAEEELMNGLINGNDHLPFMQDEDGLTPLLIAARDQNIHMFGKLREMFPDSSRIVDNKRRTLWHMFVHRPLDNSFFSYFMHTDYVSLEGWPDTSLACTKDNDGNTPLHLAIANKHFDFAMFLMDKLRNHPELLTVKNNGGVSFYDLIGSADYLPSKFEEYLSRKGFLLGRRSLYGVPTTKTDNYANTIGVTAALLATITFTAAFTVPGGLDPTNGTPLLLQKAAFQVFMVSDVLAMCFSIMVLFLWIMTTNDTQESVLLLDFSVFLLHASFYATLMTFMTGLYVTTIHVDPPIAIFALVTCSFLIMIMRKRLVLLSLVPFCAKFIFWSRELKRLLSKDKERFLRSRRSDEGNTLANVVLLYGNVAVAVYLVEKDVGLALLVNNSKESLLHHAIRCYVHAVKPQKIMNLICGQFSMPC</sequence>
<evidence type="ECO:0000256" key="4">
    <source>
        <dbReference type="ARBA" id="ARBA00022989"/>
    </source>
</evidence>
<protein>
    <recommendedName>
        <fullName evidence="9">PGG domain-containing protein</fullName>
    </recommendedName>
</protein>
<keyword evidence="4 8" id="KW-1133">Transmembrane helix</keyword>
<organism evidence="10 11">
    <name type="scientific">Saponaria officinalis</name>
    <name type="common">Common soapwort</name>
    <name type="synonym">Lychnis saponaria</name>
    <dbReference type="NCBI Taxonomy" id="3572"/>
    <lineage>
        <taxon>Eukaryota</taxon>
        <taxon>Viridiplantae</taxon>
        <taxon>Streptophyta</taxon>
        <taxon>Embryophyta</taxon>
        <taxon>Tracheophyta</taxon>
        <taxon>Spermatophyta</taxon>
        <taxon>Magnoliopsida</taxon>
        <taxon>eudicotyledons</taxon>
        <taxon>Gunneridae</taxon>
        <taxon>Pentapetalae</taxon>
        <taxon>Caryophyllales</taxon>
        <taxon>Caryophyllaceae</taxon>
        <taxon>Caryophylleae</taxon>
        <taxon>Saponaria</taxon>
    </lineage>
</organism>
<evidence type="ECO:0000313" key="10">
    <source>
        <dbReference type="EMBL" id="KAK9726739.1"/>
    </source>
</evidence>
<dbReference type="PROSITE" id="PS50297">
    <property type="entry name" value="ANK_REP_REGION"/>
    <property type="match status" value="3"/>
</dbReference>
<evidence type="ECO:0000313" key="11">
    <source>
        <dbReference type="Proteomes" id="UP001443914"/>
    </source>
</evidence>
<dbReference type="AlphaFoldDB" id="A0AAW1L382"/>
<evidence type="ECO:0000256" key="3">
    <source>
        <dbReference type="ARBA" id="ARBA00022737"/>
    </source>
</evidence>
<dbReference type="PANTHER" id="PTHR24186">
    <property type="entry name" value="PROTEIN PHOSPHATASE 1 REGULATORY SUBUNIT"/>
    <property type="match status" value="1"/>
</dbReference>
<dbReference type="Pfam" id="PF13962">
    <property type="entry name" value="PGG"/>
    <property type="match status" value="1"/>
</dbReference>
<feature type="transmembrane region" description="Helical" evidence="8">
    <location>
        <begin position="779"/>
        <end position="796"/>
    </location>
</feature>
<dbReference type="Proteomes" id="UP001443914">
    <property type="component" value="Unassembled WGS sequence"/>
</dbReference>
<dbReference type="GO" id="GO:0005886">
    <property type="term" value="C:plasma membrane"/>
    <property type="evidence" value="ECO:0007669"/>
    <property type="project" value="TreeGrafter"/>
</dbReference>
<gene>
    <name evidence="10" type="ORF">RND81_05G234100</name>
</gene>
<dbReference type="InterPro" id="IPR026961">
    <property type="entry name" value="PGG_dom"/>
</dbReference>
<dbReference type="SMART" id="SM00248">
    <property type="entry name" value="ANK"/>
    <property type="match status" value="10"/>
</dbReference>
<evidence type="ECO:0000256" key="7">
    <source>
        <dbReference type="PROSITE-ProRule" id="PRU00023"/>
    </source>
</evidence>
<feature type="transmembrane region" description="Helical" evidence="8">
    <location>
        <begin position="715"/>
        <end position="735"/>
    </location>
</feature>
<keyword evidence="2 8" id="KW-0812">Transmembrane</keyword>
<dbReference type="PROSITE" id="PS50088">
    <property type="entry name" value="ANK_REPEAT"/>
    <property type="match status" value="3"/>
</dbReference>
<evidence type="ECO:0000256" key="8">
    <source>
        <dbReference type="SAM" id="Phobius"/>
    </source>
</evidence>
<feature type="domain" description="PGG" evidence="9">
    <location>
        <begin position="668"/>
        <end position="772"/>
    </location>
</feature>
<dbReference type="InterPro" id="IPR002110">
    <property type="entry name" value="Ankyrin_rpt"/>
</dbReference>
<comment type="subcellular location">
    <subcellularLocation>
        <location evidence="1">Membrane</location>
        <topology evidence="1">Multi-pass membrane protein</topology>
    </subcellularLocation>
</comment>
<dbReference type="PANTHER" id="PTHR24186:SF46">
    <property type="entry name" value="PROTEIN ACCELERATED CELL DEATH 6-LIKE"/>
    <property type="match status" value="1"/>
</dbReference>
<feature type="transmembrane region" description="Helical" evidence="8">
    <location>
        <begin position="840"/>
        <end position="859"/>
    </location>
</feature>
<dbReference type="Gene3D" id="1.25.40.20">
    <property type="entry name" value="Ankyrin repeat-containing domain"/>
    <property type="match status" value="4"/>
</dbReference>
<feature type="transmembrane region" description="Helical" evidence="8">
    <location>
        <begin position="747"/>
        <end position="772"/>
    </location>
</feature>
<keyword evidence="11" id="KW-1185">Reference proteome</keyword>
<dbReference type="EMBL" id="JBDFQZ010000005">
    <property type="protein sequence ID" value="KAK9726739.1"/>
    <property type="molecule type" value="Genomic_DNA"/>
</dbReference>
<feature type="repeat" description="ANK" evidence="7">
    <location>
        <begin position="79"/>
        <end position="99"/>
    </location>
</feature>
<evidence type="ECO:0000259" key="9">
    <source>
        <dbReference type="Pfam" id="PF13962"/>
    </source>
</evidence>
<proteinExistence type="predicted"/>
<dbReference type="Pfam" id="PF12796">
    <property type="entry name" value="Ank_2"/>
    <property type="match status" value="1"/>
</dbReference>
<feature type="transmembrane region" description="Helical" evidence="8">
    <location>
        <begin position="672"/>
        <end position="694"/>
    </location>
</feature>
<evidence type="ECO:0000256" key="2">
    <source>
        <dbReference type="ARBA" id="ARBA00022692"/>
    </source>
</evidence>
<dbReference type="Pfam" id="PF00023">
    <property type="entry name" value="Ank"/>
    <property type="match status" value="2"/>
</dbReference>
<evidence type="ECO:0000256" key="6">
    <source>
        <dbReference type="ARBA" id="ARBA00023136"/>
    </source>
</evidence>
<keyword evidence="6 8" id="KW-0472">Membrane</keyword>